<gene>
    <name evidence="10" type="ORF">EV213_105200</name>
</gene>
<dbReference type="RefSeq" id="WP_133580041.1">
    <property type="nucleotide sequence ID" value="NZ_SNYJ01000005.1"/>
</dbReference>
<dbReference type="GO" id="GO:0004401">
    <property type="term" value="F:histidinol-phosphatase activity"/>
    <property type="evidence" value="ECO:0007669"/>
    <property type="project" value="UniProtKB-UniRule"/>
</dbReference>
<comment type="caution">
    <text evidence="10">The sequence shown here is derived from an EMBL/GenBank/DDBJ whole genome shotgun (WGS) entry which is preliminary data.</text>
</comment>
<evidence type="ECO:0000256" key="1">
    <source>
        <dbReference type="ARBA" id="ARBA00004970"/>
    </source>
</evidence>
<sequence length="274" mass="31605">MTATEVSFDLHTHHERCGHASGCIEEYVTSAISKGLDYIGISDHSPYFYSENDHLYPGIAMPISQFDHYIKEVLGLKEKYASDIHVLLGMESDFFELHQPPYQNIIDRYPFDYVIGSVHYVNDVNIFTRGRWDQFSEEEAILEKKEYYRLIQQSAKSGMFQILGHIDAMKGFYPAFSDIPAQKEIDDTLRIIGEEEVAIEVNTSGKMKDVGGWYPSHEILERALFHGVDITFGSDAHVPERVGDDFENVKKVLKDIGFTRMVYFVEREKREVRL</sequence>
<dbReference type="InterPro" id="IPR010140">
    <property type="entry name" value="Histidinol_P_phosphatase_HisJ"/>
</dbReference>
<evidence type="ECO:0000259" key="9">
    <source>
        <dbReference type="Pfam" id="PF02811"/>
    </source>
</evidence>
<comment type="similarity">
    <text evidence="2 8">Belongs to the PHP hydrolase family. HisK subfamily.</text>
</comment>
<dbReference type="NCBIfam" id="TIGR01856">
    <property type="entry name" value="hisJ_fam"/>
    <property type="match status" value="1"/>
</dbReference>
<dbReference type="InterPro" id="IPR016195">
    <property type="entry name" value="Pol/histidinol_Pase-like"/>
</dbReference>
<dbReference type="EMBL" id="SNYJ01000005">
    <property type="protein sequence ID" value="TDQ40854.1"/>
    <property type="molecule type" value="Genomic_DNA"/>
</dbReference>
<dbReference type="CDD" id="cd12110">
    <property type="entry name" value="PHP_HisPPase_Hisj_like"/>
    <property type="match status" value="1"/>
</dbReference>
<dbReference type="GO" id="GO:0005737">
    <property type="term" value="C:cytoplasm"/>
    <property type="evidence" value="ECO:0007669"/>
    <property type="project" value="TreeGrafter"/>
</dbReference>
<protein>
    <recommendedName>
        <fullName evidence="3 8">Histidinol-phosphatase</fullName>
        <shortName evidence="8">HolPase</shortName>
        <ecNumber evidence="3 8">3.1.3.15</ecNumber>
    </recommendedName>
</protein>
<dbReference type="Proteomes" id="UP000295632">
    <property type="component" value="Unassembled WGS sequence"/>
</dbReference>
<evidence type="ECO:0000256" key="2">
    <source>
        <dbReference type="ARBA" id="ARBA00009152"/>
    </source>
</evidence>
<feature type="domain" description="PHP" evidence="9">
    <location>
        <begin position="9"/>
        <end position="204"/>
    </location>
</feature>
<dbReference type="NCBIfam" id="NF005596">
    <property type="entry name" value="PRK07328.1"/>
    <property type="match status" value="1"/>
</dbReference>
<dbReference type="PANTHER" id="PTHR21039">
    <property type="entry name" value="HISTIDINOL PHOSPHATASE-RELATED"/>
    <property type="match status" value="1"/>
</dbReference>
<evidence type="ECO:0000256" key="7">
    <source>
        <dbReference type="ARBA" id="ARBA00049158"/>
    </source>
</evidence>
<dbReference type="GO" id="GO:0000105">
    <property type="term" value="P:L-histidine biosynthetic process"/>
    <property type="evidence" value="ECO:0007669"/>
    <property type="project" value="UniProtKB-UniRule"/>
</dbReference>
<keyword evidence="11" id="KW-1185">Reference proteome</keyword>
<evidence type="ECO:0000313" key="10">
    <source>
        <dbReference type="EMBL" id="TDQ40854.1"/>
    </source>
</evidence>
<dbReference type="Gene3D" id="3.20.20.140">
    <property type="entry name" value="Metal-dependent hydrolases"/>
    <property type="match status" value="1"/>
</dbReference>
<evidence type="ECO:0000313" key="11">
    <source>
        <dbReference type="Proteomes" id="UP000295632"/>
    </source>
</evidence>
<evidence type="ECO:0000256" key="4">
    <source>
        <dbReference type="ARBA" id="ARBA00022605"/>
    </source>
</evidence>
<evidence type="ECO:0000256" key="3">
    <source>
        <dbReference type="ARBA" id="ARBA00013085"/>
    </source>
</evidence>
<dbReference type="AlphaFoldDB" id="A0A4R6UCP2"/>
<dbReference type="InterPro" id="IPR004013">
    <property type="entry name" value="PHP_dom"/>
</dbReference>
<keyword evidence="4 8" id="KW-0028">Amino-acid biosynthesis</keyword>
<comment type="catalytic activity">
    <reaction evidence="7 8">
        <text>L-histidinol phosphate + H2O = L-histidinol + phosphate</text>
        <dbReference type="Rhea" id="RHEA:14465"/>
        <dbReference type="ChEBI" id="CHEBI:15377"/>
        <dbReference type="ChEBI" id="CHEBI:43474"/>
        <dbReference type="ChEBI" id="CHEBI:57699"/>
        <dbReference type="ChEBI" id="CHEBI:57980"/>
        <dbReference type="EC" id="3.1.3.15"/>
    </reaction>
</comment>
<proteinExistence type="inferred from homology"/>
<reference evidence="10 11" key="1">
    <citation type="submission" date="2019-03" db="EMBL/GenBank/DDBJ databases">
        <title>Genomic Encyclopedia of Type Strains, Phase IV (KMG-IV): sequencing the most valuable type-strain genomes for metagenomic binning, comparative biology and taxonomic classification.</title>
        <authorList>
            <person name="Goeker M."/>
        </authorList>
    </citation>
    <scope>NUCLEOTIDE SEQUENCE [LARGE SCALE GENOMIC DNA]</scope>
    <source>
        <strain evidence="10 11">DSM 28697</strain>
    </source>
</reference>
<comment type="pathway">
    <text evidence="1 8">Amino-acid biosynthesis; L-histidine biosynthesis; L-histidine from 5-phospho-alpha-D-ribose 1-diphosphate: step 8/9.</text>
</comment>
<evidence type="ECO:0000256" key="8">
    <source>
        <dbReference type="RuleBase" id="RU366003"/>
    </source>
</evidence>
<dbReference type="UniPathway" id="UPA00031">
    <property type="reaction ID" value="UER00013"/>
</dbReference>
<dbReference type="Pfam" id="PF02811">
    <property type="entry name" value="PHP"/>
    <property type="match status" value="1"/>
</dbReference>
<dbReference type="PANTHER" id="PTHR21039:SF0">
    <property type="entry name" value="HISTIDINOL-PHOSPHATASE"/>
    <property type="match status" value="1"/>
</dbReference>
<name>A0A4R6UCP2_9BACI</name>
<dbReference type="SUPFAM" id="SSF89550">
    <property type="entry name" value="PHP domain-like"/>
    <property type="match status" value="1"/>
</dbReference>
<keyword evidence="5 8" id="KW-0378">Hydrolase</keyword>
<organism evidence="10 11">
    <name type="scientific">Aureibacillus halotolerans</name>
    <dbReference type="NCBI Taxonomy" id="1508390"/>
    <lineage>
        <taxon>Bacteria</taxon>
        <taxon>Bacillati</taxon>
        <taxon>Bacillota</taxon>
        <taxon>Bacilli</taxon>
        <taxon>Bacillales</taxon>
        <taxon>Bacillaceae</taxon>
        <taxon>Aureibacillus</taxon>
    </lineage>
</organism>
<dbReference type="OrthoDB" id="9775255at2"/>
<evidence type="ECO:0000256" key="5">
    <source>
        <dbReference type="ARBA" id="ARBA00022801"/>
    </source>
</evidence>
<accession>A0A4R6UCP2</accession>
<evidence type="ECO:0000256" key="6">
    <source>
        <dbReference type="ARBA" id="ARBA00023102"/>
    </source>
</evidence>
<keyword evidence="6 8" id="KW-0368">Histidine biosynthesis</keyword>
<dbReference type="EC" id="3.1.3.15" evidence="3 8"/>